<dbReference type="GO" id="GO:0055085">
    <property type="term" value="P:transmembrane transport"/>
    <property type="evidence" value="ECO:0007669"/>
    <property type="project" value="InterPro"/>
</dbReference>
<dbReference type="InterPro" id="IPR035906">
    <property type="entry name" value="MetI-like_sf"/>
</dbReference>
<proteinExistence type="inferred from homology"/>
<dbReference type="PANTHER" id="PTHR43744">
    <property type="entry name" value="ABC TRANSPORTER PERMEASE PROTEIN MG189-RELATED-RELATED"/>
    <property type="match status" value="1"/>
</dbReference>
<comment type="caution">
    <text evidence="10">The sequence shown here is derived from an EMBL/GenBank/DDBJ whole genome shotgun (WGS) entry which is preliminary data.</text>
</comment>
<comment type="similarity">
    <text evidence="7">Belongs to the binding-protein-dependent transport system permease family.</text>
</comment>
<keyword evidence="11" id="KW-1185">Reference proteome</keyword>
<evidence type="ECO:0000256" key="4">
    <source>
        <dbReference type="ARBA" id="ARBA00022692"/>
    </source>
</evidence>
<accession>A0A098Y4B6</accession>
<evidence type="ECO:0000256" key="7">
    <source>
        <dbReference type="RuleBase" id="RU363032"/>
    </source>
</evidence>
<feature type="transmembrane region" description="Helical" evidence="7">
    <location>
        <begin position="39"/>
        <end position="60"/>
    </location>
</feature>
<evidence type="ECO:0000313" key="11">
    <source>
        <dbReference type="Proteomes" id="UP000029713"/>
    </source>
</evidence>
<sequence length="304" mass="32590">MTVAQTATLPEAPTGATAAPPVRRRRGGSPGGRRERPNWLAGVLATIWLVIVAVPLYYLVAASFRTRQDYLSTSPLKPPTDPTIDNYVTVFEGGFLTYLINNVIVTVATVAIVVAVTVPAAYAVARNAGPLVQRFFSIMLIGLAIPAQATIIPVYLLITQLRLYDTLLAIILPTAAFALPVALLVMTNSLRDIPKELYEAQTLDGAGPFGVLRNLVLPLAKPAITTISVFTALNAWNGFLFPLVLTQSESTRVLTLGLWDFQGQFGTNVPGLLAAVTLSVVPIFVLYLVGRRYLLSGLTAGFGK</sequence>
<evidence type="ECO:0000256" key="2">
    <source>
        <dbReference type="ARBA" id="ARBA00022448"/>
    </source>
</evidence>
<feature type="domain" description="ABC transmembrane type-1" evidence="9">
    <location>
        <begin position="99"/>
        <end position="290"/>
    </location>
</feature>
<feature type="transmembrane region" description="Helical" evidence="7">
    <location>
        <begin position="164"/>
        <end position="185"/>
    </location>
</feature>
<feature type="region of interest" description="Disordered" evidence="8">
    <location>
        <begin position="1"/>
        <end position="34"/>
    </location>
</feature>
<dbReference type="RefSeq" id="WP_036337803.1">
    <property type="nucleotide sequence ID" value="NZ_JPMX01000079.1"/>
</dbReference>
<feature type="compositionally biased region" description="Low complexity" evidence="8">
    <location>
        <begin position="1"/>
        <end position="21"/>
    </location>
</feature>
<evidence type="ECO:0000256" key="3">
    <source>
        <dbReference type="ARBA" id="ARBA00022475"/>
    </source>
</evidence>
<feature type="transmembrane region" description="Helical" evidence="7">
    <location>
        <begin position="135"/>
        <end position="158"/>
    </location>
</feature>
<dbReference type="PROSITE" id="PS50928">
    <property type="entry name" value="ABC_TM1"/>
    <property type="match status" value="1"/>
</dbReference>
<protein>
    <submittedName>
        <fullName evidence="10">ABC transporter permease</fullName>
    </submittedName>
</protein>
<evidence type="ECO:0000256" key="1">
    <source>
        <dbReference type="ARBA" id="ARBA00004651"/>
    </source>
</evidence>
<evidence type="ECO:0000256" key="8">
    <source>
        <dbReference type="SAM" id="MobiDB-lite"/>
    </source>
</evidence>
<evidence type="ECO:0000256" key="5">
    <source>
        <dbReference type="ARBA" id="ARBA00022989"/>
    </source>
</evidence>
<dbReference type="Pfam" id="PF00528">
    <property type="entry name" value="BPD_transp_1"/>
    <property type="match status" value="1"/>
</dbReference>
<organism evidence="10 11">
    <name type="scientific">Modestobacter caceresii</name>
    <dbReference type="NCBI Taxonomy" id="1522368"/>
    <lineage>
        <taxon>Bacteria</taxon>
        <taxon>Bacillati</taxon>
        <taxon>Actinomycetota</taxon>
        <taxon>Actinomycetes</taxon>
        <taxon>Geodermatophilales</taxon>
        <taxon>Geodermatophilaceae</taxon>
        <taxon>Modestobacter</taxon>
    </lineage>
</organism>
<dbReference type="EMBL" id="JPMX01000079">
    <property type="protein sequence ID" value="KGH45309.1"/>
    <property type="molecule type" value="Genomic_DNA"/>
</dbReference>
<keyword evidence="3" id="KW-1003">Cell membrane</keyword>
<comment type="subcellular location">
    <subcellularLocation>
        <location evidence="1 7">Cell membrane</location>
        <topology evidence="1 7">Multi-pass membrane protein</topology>
    </subcellularLocation>
</comment>
<evidence type="ECO:0000259" key="9">
    <source>
        <dbReference type="PROSITE" id="PS50928"/>
    </source>
</evidence>
<dbReference type="STRING" id="1522368.IN07_17810"/>
<gene>
    <name evidence="10" type="ORF">IN07_17810</name>
</gene>
<evidence type="ECO:0000313" key="10">
    <source>
        <dbReference type="EMBL" id="KGH45309.1"/>
    </source>
</evidence>
<dbReference type="AlphaFoldDB" id="A0A098Y4B6"/>
<keyword evidence="5 7" id="KW-1133">Transmembrane helix</keyword>
<dbReference type="CDD" id="cd06261">
    <property type="entry name" value="TM_PBP2"/>
    <property type="match status" value="1"/>
</dbReference>
<dbReference type="Proteomes" id="UP000029713">
    <property type="component" value="Unassembled WGS sequence"/>
</dbReference>
<name>A0A098Y4B6_9ACTN</name>
<feature type="transmembrane region" description="Helical" evidence="7">
    <location>
        <begin position="265"/>
        <end position="289"/>
    </location>
</feature>
<feature type="transmembrane region" description="Helical" evidence="7">
    <location>
        <begin position="95"/>
        <end position="123"/>
    </location>
</feature>
<dbReference type="InterPro" id="IPR000515">
    <property type="entry name" value="MetI-like"/>
</dbReference>
<dbReference type="PANTHER" id="PTHR43744:SF12">
    <property type="entry name" value="ABC TRANSPORTER PERMEASE PROTEIN MG189-RELATED"/>
    <property type="match status" value="1"/>
</dbReference>
<feature type="transmembrane region" description="Helical" evidence="7">
    <location>
        <begin position="223"/>
        <end position="245"/>
    </location>
</feature>
<reference evidence="10 11" key="1">
    <citation type="submission" date="2014-07" db="EMBL/GenBank/DDBJ databases">
        <title>Biosystematic studies on Modestobacter strains isolated from extreme hyper-arid desert soil and from historic building.</title>
        <authorList>
            <person name="Bukarasam K."/>
            <person name="Bull A."/>
            <person name="Girard G."/>
            <person name="van Wezel G."/>
            <person name="Goodfellow M."/>
        </authorList>
    </citation>
    <scope>NUCLEOTIDE SEQUENCE [LARGE SCALE GENOMIC DNA]</scope>
    <source>
        <strain evidence="10 11">KNN45-2b</strain>
    </source>
</reference>
<keyword evidence="6 7" id="KW-0472">Membrane</keyword>
<dbReference type="GO" id="GO:0005886">
    <property type="term" value="C:plasma membrane"/>
    <property type="evidence" value="ECO:0007669"/>
    <property type="project" value="UniProtKB-SubCell"/>
</dbReference>
<evidence type="ECO:0000256" key="6">
    <source>
        <dbReference type="ARBA" id="ARBA00023136"/>
    </source>
</evidence>
<keyword evidence="4 7" id="KW-0812">Transmembrane</keyword>
<dbReference type="SUPFAM" id="SSF161098">
    <property type="entry name" value="MetI-like"/>
    <property type="match status" value="1"/>
</dbReference>
<keyword evidence="2 7" id="KW-0813">Transport</keyword>
<dbReference type="Gene3D" id="1.10.3720.10">
    <property type="entry name" value="MetI-like"/>
    <property type="match status" value="1"/>
</dbReference>